<reference evidence="1 2" key="1">
    <citation type="journal article" date="2016" name="Appl. Microbiol. Biotechnol.">
        <title>Characterization of T-DNA insertion mutants with decreased virulence in the entomopathogenic fungus Beauveria bassiana JEF-007.</title>
        <authorList>
            <person name="Kim S."/>
            <person name="Lee S.J."/>
            <person name="Nai Y.S."/>
            <person name="Yu J.S."/>
            <person name="Lee M.R."/>
            <person name="Yang Y.T."/>
            <person name="Kim J.S."/>
        </authorList>
    </citation>
    <scope>NUCLEOTIDE SEQUENCE [LARGE SCALE GENOMIC DNA]</scope>
    <source>
        <strain evidence="1 2">JEF-007</strain>
    </source>
</reference>
<evidence type="ECO:0008006" key="3">
    <source>
        <dbReference type="Google" id="ProtNLM"/>
    </source>
</evidence>
<dbReference type="InterPro" id="IPR053137">
    <property type="entry name" value="NLR-like"/>
</dbReference>
<protein>
    <recommendedName>
        <fullName evidence="3">NB-ARC domain-containing protein</fullName>
    </recommendedName>
</protein>
<sequence length="435" mass="49027">MKDETSIRQSFVNVTKQIQQQGADAHLFSELGADDDPNKAVEAAKLWLSLPGNTRWLLVYDNYDEAKLSEAKSGEGIDICKFLPTAYQGAVIITTRLSLIDRGHVIRVKKLESMADSLEILASTSGRANLQKDPDAKRLLQELDGLPLALATAGAYLRRVSVKLADYLRHYETSWERLHKSTPSLGSYKDRTLCSTWQIFYQQIEKQFPLAANLLRFWAYFDNQDLWFELIKAKNNGGPTWLRQLSDELVFNEAIGTLHDYGFVEPCAESLSACEPQGYSIHSCLHSWTKHALNEEQSASLDRLALECVASCVMQQLIDGAPNEDDASQAVRLERRLLSHAKISFARNQDRIEDSDQLILHALGQLYTSQDLPDDAENMYSLAVRGCERAYGPDNTWHNLQSTMQNERGRGYSAAGTLRAEQVTWYRAPVPGRHT</sequence>
<comment type="caution">
    <text evidence="1">The sequence shown here is derived from an EMBL/GenBank/DDBJ whole genome shotgun (WGS) entry which is preliminary data.</text>
</comment>
<gene>
    <name evidence="1" type="ORF">BM221_010791</name>
</gene>
<dbReference type="OMA" id="WIREITE"/>
<dbReference type="PANTHER" id="PTHR46082">
    <property type="entry name" value="ATP/GTP-BINDING PROTEIN-RELATED"/>
    <property type="match status" value="1"/>
</dbReference>
<dbReference type="Proteomes" id="UP000235728">
    <property type="component" value="Unassembled WGS sequence"/>
</dbReference>
<evidence type="ECO:0000313" key="2">
    <source>
        <dbReference type="Proteomes" id="UP000235728"/>
    </source>
</evidence>
<dbReference type="EMBL" id="MRVG01000025">
    <property type="protein sequence ID" value="PMB63354.1"/>
    <property type="molecule type" value="Genomic_DNA"/>
</dbReference>
<organism evidence="1 2">
    <name type="scientific">Beauveria bassiana</name>
    <name type="common">White muscardine disease fungus</name>
    <name type="synonym">Tritirachium shiotae</name>
    <dbReference type="NCBI Taxonomy" id="176275"/>
    <lineage>
        <taxon>Eukaryota</taxon>
        <taxon>Fungi</taxon>
        <taxon>Dikarya</taxon>
        <taxon>Ascomycota</taxon>
        <taxon>Pezizomycotina</taxon>
        <taxon>Sordariomycetes</taxon>
        <taxon>Hypocreomycetidae</taxon>
        <taxon>Hypocreales</taxon>
        <taxon>Cordycipitaceae</taxon>
        <taxon>Beauveria</taxon>
    </lineage>
</organism>
<name>A0A2N6N7W3_BEABA</name>
<dbReference type="SUPFAM" id="SSF52540">
    <property type="entry name" value="P-loop containing nucleoside triphosphate hydrolases"/>
    <property type="match status" value="1"/>
</dbReference>
<evidence type="ECO:0000313" key="1">
    <source>
        <dbReference type="EMBL" id="PMB63354.1"/>
    </source>
</evidence>
<dbReference type="AlphaFoldDB" id="A0A2N6N7W3"/>
<dbReference type="PANTHER" id="PTHR46082:SF6">
    <property type="entry name" value="AAA+ ATPASE DOMAIN-CONTAINING PROTEIN-RELATED"/>
    <property type="match status" value="1"/>
</dbReference>
<proteinExistence type="predicted"/>
<dbReference type="InterPro" id="IPR027417">
    <property type="entry name" value="P-loop_NTPase"/>
</dbReference>
<accession>A0A2N6N7W3</accession>